<sequence>MIRMDAEMQQEATRFHAVLKEHSSVIRTALHVYVERMEESAKKCEAAYKAGQEDPEVKAQQDASYITNNGLRHLAEMSRQSAESARQALTDLLNAELGPEEDEDDEQG</sequence>
<keyword evidence="2" id="KW-1185">Reference proteome</keyword>
<comment type="caution">
    <text evidence="1">The sequence shown here is derived from an EMBL/GenBank/DDBJ whole genome shotgun (WGS) entry which is preliminary data.</text>
</comment>
<gene>
    <name evidence="1" type="ORF">AB0887_05100</name>
</gene>
<dbReference type="EMBL" id="JBEYRS010000002">
    <property type="protein sequence ID" value="MEW2361339.1"/>
    <property type="molecule type" value="Genomic_DNA"/>
</dbReference>
<evidence type="ECO:0000313" key="2">
    <source>
        <dbReference type="Proteomes" id="UP001553843"/>
    </source>
</evidence>
<accession>A0ABV3LQY3</accession>
<dbReference type="Proteomes" id="UP001553843">
    <property type="component" value="Unassembled WGS sequence"/>
</dbReference>
<organism evidence="1 2">
    <name type="scientific">Streptomyces huasconensis</name>
    <dbReference type="NCBI Taxonomy" id="1854574"/>
    <lineage>
        <taxon>Bacteria</taxon>
        <taxon>Bacillati</taxon>
        <taxon>Actinomycetota</taxon>
        <taxon>Actinomycetes</taxon>
        <taxon>Kitasatosporales</taxon>
        <taxon>Streptomycetaceae</taxon>
        <taxon>Streptomyces</taxon>
    </lineage>
</organism>
<proteinExistence type="predicted"/>
<protein>
    <submittedName>
        <fullName evidence="1">Uncharacterized protein</fullName>
    </submittedName>
</protein>
<name>A0ABV3LQY3_9ACTN</name>
<dbReference type="RefSeq" id="WP_359775022.1">
    <property type="nucleotide sequence ID" value="NZ_JBEYRR010000002.1"/>
</dbReference>
<reference evidence="1 2" key="1">
    <citation type="submission" date="2024-06" db="EMBL/GenBank/DDBJ databases">
        <title>The Natural Products Discovery Center: Release of the First 8490 Sequenced Strains for Exploring Actinobacteria Biosynthetic Diversity.</title>
        <authorList>
            <person name="Kalkreuter E."/>
            <person name="Kautsar S.A."/>
            <person name="Yang D."/>
            <person name="Bader C.D."/>
            <person name="Teijaro C.N."/>
            <person name="Fluegel L."/>
            <person name="Davis C.M."/>
            <person name="Simpson J.R."/>
            <person name="Lauterbach L."/>
            <person name="Steele A.D."/>
            <person name="Gui C."/>
            <person name="Meng S."/>
            <person name="Li G."/>
            <person name="Viehrig K."/>
            <person name="Ye F."/>
            <person name="Su P."/>
            <person name="Kiefer A.F."/>
            <person name="Nichols A."/>
            <person name="Cepeda A.J."/>
            <person name="Yan W."/>
            <person name="Fan B."/>
            <person name="Jiang Y."/>
            <person name="Adhikari A."/>
            <person name="Zheng C.-J."/>
            <person name="Schuster L."/>
            <person name="Cowan T.M."/>
            <person name="Smanski M.J."/>
            <person name="Chevrette M.G."/>
            <person name="De Carvalho L.P.S."/>
            <person name="Shen B."/>
        </authorList>
    </citation>
    <scope>NUCLEOTIDE SEQUENCE [LARGE SCALE GENOMIC DNA]</scope>
    <source>
        <strain evidence="1 2">NPDC047833</strain>
    </source>
</reference>
<evidence type="ECO:0000313" key="1">
    <source>
        <dbReference type="EMBL" id="MEW2361339.1"/>
    </source>
</evidence>